<keyword evidence="7" id="KW-1185">Reference proteome</keyword>
<dbReference type="InterPro" id="IPR028082">
    <property type="entry name" value="Peripla_BP_I"/>
</dbReference>
<dbReference type="SMART" id="SM00354">
    <property type="entry name" value="HTH_LACI"/>
    <property type="match status" value="1"/>
</dbReference>
<proteinExistence type="predicted"/>
<reference evidence="6 7" key="1">
    <citation type="submission" date="2021-03" db="EMBL/GenBank/DDBJ databases">
        <authorList>
            <person name="Xin L."/>
        </authorList>
    </citation>
    <scope>NUCLEOTIDE SEQUENCE [LARGE SCALE GENOMIC DNA]</scope>
    <source>
        <strain evidence="6 7">XHU 5031</strain>
    </source>
</reference>
<dbReference type="GO" id="GO:0003677">
    <property type="term" value="F:DNA binding"/>
    <property type="evidence" value="ECO:0007669"/>
    <property type="project" value="UniProtKB-KW"/>
</dbReference>
<reference evidence="7" key="2">
    <citation type="submission" date="2023-07" db="EMBL/GenBank/DDBJ databases">
        <title>Myceligenerans salitolerans sp. nov., a halotolerant actinomycete isolated from a salt lake in Xinjiang, China.</title>
        <authorList>
            <person name="Guan T."/>
        </authorList>
    </citation>
    <scope>NUCLEOTIDE SEQUENCE [LARGE SCALE GENOMIC DNA]</scope>
    <source>
        <strain evidence="7">XHU 5031</strain>
    </source>
</reference>
<evidence type="ECO:0000259" key="5">
    <source>
        <dbReference type="PROSITE" id="PS50932"/>
    </source>
</evidence>
<dbReference type="RefSeq" id="WP_207276498.1">
    <property type="nucleotide sequence ID" value="NZ_JAFMPK010000047.1"/>
</dbReference>
<evidence type="ECO:0000256" key="1">
    <source>
        <dbReference type="ARBA" id="ARBA00023015"/>
    </source>
</evidence>
<feature type="region of interest" description="Disordered" evidence="4">
    <location>
        <begin position="327"/>
        <end position="349"/>
    </location>
</feature>
<keyword evidence="3" id="KW-0804">Transcription</keyword>
<dbReference type="CDD" id="cd01392">
    <property type="entry name" value="HTH_LacI"/>
    <property type="match status" value="1"/>
</dbReference>
<evidence type="ECO:0000313" key="6">
    <source>
        <dbReference type="EMBL" id="MBO0610574.1"/>
    </source>
</evidence>
<dbReference type="CDD" id="cd06267">
    <property type="entry name" value="PBP1_LacI_sugar_binding-like"/>
    <property type="match status" value="1"/>
</dbReference>
<dbReference type="Gene3D" id="1.10.260.40">
    <property type="entry name" value="lambda repressor-like DNA-binding domains"/>
    <property type="match status" value="1"/>
</dbReference>
<dbReference type="InterPro" id="IPR046335">
    <property type="entry name" value="LacI/GalR-like_sensor"/>
</dbReference>
<dbReference type="Gene3D" id="3.40.50.2300">
    <property type="match status" value="2"/>
</dbReference>
<gene>
    <name evidence="6" type="ORF">J0911_16200</name>
</gene>
<evidence type="ECO:0000256" key="2">
    <source>
        <dbReference type="ARBA" id="ARBA00023125"/>
    </source>
</evidence>
<comment type="caution">
    <text evidence="6">The sequence shown here is derived from an EMBL/GenBank/DDBJ whole genome shotgun (WGS) entry which is preliminary data.</text>
</comment>
<accession>A0ABS3IDX3</accession>
<sequence length="363" mass="37317">MASASSGRPTLEAVASVAGVSRATVSRVINGVPTVDPAIAHVVRRAIEQTGYVPNLAARSLVTRRTGSVALVVSEPPGHRSPLPFLERIFTDPYLGRVTAGAQEALRPRDVHLAIMPADPPAHDQVVRYVRQGHVDGVLLITSSADDPLPARLVGLGTPVVLSARIAGGAMPDGVPAVDLDQAAGGRLAAEHLLATGRRRLAVVTGPTDAPFMRARLDAFLDTVVAAGLDRPAVADADFTRPGGEAAARQLLAEIPGIDGVFAGNDLMADGVSTALQSAGRRVPGDVAVVGFDDSSAAAQAHPPLTTVRQPVENMARRMAELLLEGMGAPAPDRDPGADPSDDAVGPGGVVTFAPELVVRDSA</sequence>
<dbReference type="PROSITE" id="PS50932">
    <property type="entry name" value="HTH_LACI_2"/>
    <property type="match status" value="1"/>
</dbReference>
<dbReference type="SUPFAM" id="SSF47413">
    <property type="entry name" value="lambda repressor-like DNA-binding domains"/>
    <property type="match status" value="1"/>
</dbReference>
<name>A0ABS3IDX3_9MICO</name>
<keyword evidence="1" id="KW-0805">Transcription regulation</keyword>
<dbReference type="Pfam" id="PF00356">
    <property type="entry name" value="LacI"/>
    <property type="match status" value="1"/>
</dbReference>
<dbReference type="SUPFAM" id="SSF53822">
    <property type="entry name" value="Periplasmic binding protein-like I"/>
    <property type="match status" value="1"/>
</dbReference>
<feature type="domain" description="HTH lacI-type" evidence="5">
    <location>
        <begin position="9"/>
        <end position="63"/>
    </location>
</feature>
<keyword evidence="2 6" id="KW-0238">DNA-binding</keyword>
<dbReference type="Pfam" id="PF13377">
    <property type="entry name" value="Peripla_BP_3"/>
    <property type="match status" value="1"/>
</dbReference>
<protein>
    <submittedName>
        <fullName evidence="6">LacI family DNA-binding transcriptional regulator</fullName>
    </submittedName>
</protein>
<evidence type="ECO:0000256" key="4">
    <source>
        <dbReference type="SAM" id="MobiDB-lite"/>
    </source>
</evidence>
<evidence type="ECO:0000256" key="3">
    <source>
        <dbReference type="ARBA" id="ARBA00023163"/>
    </source>
</evidence>
<dbReference type="PANTHER" id="PTHR30146:SF109">
    <property type="entry name" value="HTH-TYPE TRANSCRIPTIONAL REGULATOR GALS"/>
    <property type="match status" value="1"/>
</dbReference>
<dbReference type="InterPro" id="IPR010982">
    <property type="entry name" value="Lambda_DNA-bd_dom_sf"/>
</dbReference>
<organism evidence="6 7">
    <name type="scientific">Myceligenerans salitolerans</name>
    <dbReference type="NCBI Taxonomy" id="1230528"/>
    <lineage>
        <taxon>Bacteria</taxon>
        <taxon>Bacillati</taxon>
        <taxon>Actinomycetota</taxon>
        <taxon>Actinomycetes</taxon>
        <taxon>Micrococcales</taxon>
        <taxon>Promicromonosporaceae</taxon>
        <taxon>Myceligenerans</taxon>
    </lineage>
</organism>
<dbReference type="InterPro" id="IPR000843">
    <property type="entry name" value="HTH_LacI"/>
</dbReference>
<dbReference type="PANTHER" id="PTHR30146">
    <property type="entry name" value="LACI-RELATED TRANSCRIPTIONAL REPRESSOR"/>
    <property type="match status" value="1"/>
</dbReference>
<evidence type="ECO:0000313" key="7">
    <source>
        <dbReference type="Proteomes" id="UP000664617"/>
    </source>
</evidence>
<dbReference type="Proteomes" id="UP000664617">
    <property type="component" value="Unassembled WGS sequence"/>
</dbReference>
<dbReference type="EMBL" id="JAFMPK010000047">
    <property type="protein sequence ID" value="MBO0610574.1"/>
    <property type="molecule type" value="Genomic_DNA"/>
</dbReference>